<evidence type="ECO:0000313" key="3">
    <source>
        <dbReference type="Proteomes" id="UP000186914"/>
    </source>
</evidence>
<feature type="coiled-coil region" evidence="1">
    <location>
        <begin position="34"/>
        <end position="75"/>
    </location>
</feature>
<protein>
    <recommendedName>
        <fullName evidence="4">Ribbon-helix-helix protein, copG family</fullName>
    </recommendedName>
</protein>
<gene>
    <name evidence="2" type="ORF">SAMN05421858_5133</name>
</gene>
<sequence>MEQITARVETELAEEIERRASEHDVSKSEATRTLLERGTEYAELENENKRLRNQLQALTARQNEHEELVEYVEREKSLQTRREERNAAPAWERFRMWLLGYDTSGD</sequence>
<dbReference type="RefSeq" id="WP_076433798.1">
    <property type="nucleotide sequence ID" value="NZ_FTNO01000011.1"/>
</dbReference>
<evidence type="ECO:0000313" key="2">
    <source>
        <dbReference type="EMBL" id="SIS00752.1"/>
    </source>
</evidence>
<dbReference type="AlphaFoldDB" id="A0A1N7FK61"/>
<evidence type="ECO:0008006" key="4">
    <source>
        <dbReference type="Google" id="ProtNLM"/>
    </source>
</evidence>
<reference evidence="3" key="1">
    <citation type="submission" date="2017-01" db="EMBL/GenBank/DDBJ databases">
        <authorList>
            <person name="Varghese N."/>
            <person name="Submissions S."/>
        </authorList>
    </citation>
    <scope>NUCLEOTIDE SEQUENCE [LARGE SCALE GENOMIC DNA]</scope>
    <source>
        <strain evidence="3">CGMCC 1.7737</strain>
    </source>
</reference>
<keyword evidence="1" id="KW-0175">Coiled coil</keyword>
<evidence type="ECO:0000256" key="1">
    <source>
        <dbReference type="SAM" id="Coils"/>
    </source>
</evidence>
<organism evidence="2 3">
    <name type="scientific">Haladaptatus litoreus</name>
    <dbReference type="NCBI Taxonomy" id="553468"/>
    <lineage>
        <taxon>Archaea</taxon>
        <taxon>Methanobacteriati</taxon>
        <taxon>Methanobacteriota</taxon>
        <taxon>Stenosarchaea group</taxon>
        <taxon>Halobacteria</taxon>
        <taxon>Halobacteriales</taxon>
        <taxon>Haladaptataceae</taxon>
        <taxon>Haladaptatus</taxon>
    </lineage>
</organism>
<keyword evidence="3" id="KW-1185">Reference proteome</keyword>
<dbReference type="Proteomes" id="UP000186914">
    <property type="component" value="Unassembled WGS sequence"/>
</dbReference>
<accession>A0A1N7FK61</accession>
<dbReference type="EMBL" id="FTNO01000011">
    <property type="protein sequence ID" value="SIS00752.1"/>
    <property type="molecule type" value="Genomic_DNA"/>
</dbReference>
<proteinExistence type="predicted"/>
<name>A0A1N7FK61_9EURY</name>